<dbReference type="GO" id="GO:0006310">
    <property type="term" value="P:DNA recombination"/>
    <property type="evidence" value="ECO:0007669"/>
    <property type="project" value="TreeGrafter"/>
</dbReference>
<dbReference type="OrthoDB" id="5549316at2759"/>
<gene>
    <name evidence="3" type="ORF">H4R18_003568</name>
</gene>
<feature type="coiled-coil region" evidence="1">
    <location>
        <begin position="95"/>
        <end position="122"/>
    </location>
</feature>
<reference evidence="3" key="1">
    <citation type="submission" date="2022-07" db="EMBL/GenBank/DDBJ databases">
        <title>Phylogenomic reconstructions and comparative analyses of Kickxellomycotina fungi.</title>
        <authorList>
            <person name="Reynolds N.K."/>
            <person name="Stajich J.E."/>
            <person name="Barry K."/>
            <person name="Grigoriev I.V."/>
            <person name="Crous P."/>
            <person name="Smith M.E."/>
        </authorList>
    </citation>
    <scope>NUCLEOTIDE SEQUENCE</scope>
    <source>
        <strain evidence="3">NBRC 105414</strain>
    </source>
</reference>
<evidence type="ECO:0000256" key="1">
    <source>
        <dbReference type="SAM" id="Coils"/>
    </source>
</evidence>
<keyword evidence="1" id="KW-0175">Coiled coil</keyword>
<comment type="caution">
    <text evidence="3">The sequence shown here is derived from an EMBL/GenBank/DDBJ whole genome shotgun (WGS) entry which is preliminary data.</text>
</comment>
<dbReference type="AlphaFoldDB" id="A0A9W8LIE3"/>
<feature type="compositionally biased region" description="Basic and acidic residues" evidence="2">
    <location>
        <begin position="1"/>
        <end position="11"/>
    </location>
</feature>
<dbReference type="Proteomes" id="UP001140217">
    <property type="component" value="Unassembled WGS sequence"/>
</dbReference>
<feature type="compositionally biased region" description="Low complexity" evidence="2">
    <location>
        <begin position="41"/>
        <end position="58"/>
    </location>
</feature>
<evidence type="ECO:0000256" key="2">
    <source>
        <dbReference type="SAM" id="MobiDB-lite"/>
    </source>
</evidence>
<organism evidence="3 4">
    <name type="scientific">Coemansia javaensis</name>
    <dbReference type="NCBI Taxonomy" id="2761396"/>
    <lineage>
        <taxon>Eukaryota</taxon>
        <taxon>Fungi</taxon>
        <taxon>Fungi incertae sedis</taxon>
        <taxon>Zoopagomycota</taxon>
        <taxon>Kickxellomycotina</taxon>
        <taxon>Kickxellomycetes</taxon>
        <taxon>Kickxellales</taxon>
        <taxon>Kickxellaceae</taxon>
        <taxon>Coemansia</taxon>
    </lineage>
</organism>
<sequence length="208" mass="21747">MRRSRNAHETLMKPFKSPARAAATATTAAAATATTAAAATATTAAAAEPQSPTRTPTRTVRRRSLASPLAAAAAAACGSPPPAKRARLAARDPEIQALVHEKAALQRQVARVREEAALAERCLALRRKGDRQEVDALVARWQAACAQARDDLFDLLRPAMLAQREAAALGFGGGGGGGSSDQPGAEDAEADIDAQYMLRRLGIDPDLF</sequence>
<evidence type="ECO:0000313" key="3">
    <source>
        <dbReference type="EMBL" id="KAJ2780256.1"/>
    </source>
</evidence>
<dbReference type="Gene3D" id="6.10.140.1020">
    <property type="match status" value="1"/>
</dbReference>
<accession>A0A9W8LIE3</accession>
<keyword evidence="4" id="KW-1185">Reference proteome</keyword>
<dbReference type="EMBL" id="JANBUL010000145">
    <property type="protein sequence ID" value="KAJ2780256.1"/>
    <property type="molecule type" value="Genomic_DNA"/>
</dbReference>
<proteinExistence type="predicted"/>
<evidence type="ECO:0008006" key="5">
    <source>
        <dbReference type="Google" id="ProtNLM"/>
    </source>
</evidence>
<dbReference type="PANTHER" id="PTHR28527">
    <property type="entry name" value="MATING-TYPE SWITCHING PROTEIN SWI2-RELATED"/>
    <property type="match status" value="1"/>
</dbReference>
<name>A0A9W8LIE3_9FUNG</name>
<protein>
    <recommendedName>
        <fullName evidence="5">Meiosis protein 5 homolog</fullName>
    </recommendedName>
</protein>
<feature type="region of interest" description="Disordered" evidence="2">
    <location>
        <begin position="41"/>
        <end position="65"/>
    </location>
</feature>
<feature type="region of interest" description="Disordered" evidence="2">
    <location>
        <begin position="1"/>
        <end position="22"/>
    </location>
</feature>
<evidence type="ECO:0000313" key="4">
    <source>
        <dbReference type="Proteomes" id="UP001140217"/>
    </source>
</evidence>
<dbReference type="PANTHER" id="PTHR28527:SF1">
    <property type="entry name" value="SWI5-DEPENDENT RECOMBINATION DNA REPAIR PROTEIN 1"/>
    <property type="match status" value="1"/>
</dbReference>